<evidence type="ECO:0000313" key="4">
    <source>
        <dbReference type="Proteomes" id="UP000054350"/>
    </source>
</evidence>
<feature type="region of interest" description="Disordered" evidence="1">
    <location>
        <begin position="174"/>
        <end position="234"/>
    </location>
</feature>
<name>A0A0L0SBW9_ALLM3</name>
<sequence length="265" mass="27281">MLAKAALWTFTALAVVAVTPFRLAHAVGLDGSSDSSNADARRSTSREPTTAVVAGTASVPAPLPDRLQQWAQTDRHARQAALWTFTALAVVAVTPFRLAHAVGLDGSSDSSNADARRSTSREPTTAAVAGAASAPPPLPPPRASTASAAAACTVTMALHDDAGAAARMSHDVHRIPPSMSPLAHSLDEDSELEDDDWQDDEPRGRSRVRRHYSPGGLYSSASASLASASSPHKTGAALSAVVLPARTVSLGSPGPLQPRAPARLA</sequence>
<dbReference type="EMBL" id="GG745335">
    <property type="protein sequence ID" value="KNE59956.1"/>
    <property type="molecule type" value="Genomic_DNA"/>
</dbReference>
<dbReference type="AlphaFoldDB" id="A0A0L0SBW9"/>
<dbReference type="VEuPathDB" id="FungiDB:AMAG_18447"/>
<feature type="region of interest" description="Disordered" evidence="1">
    <location>
        <begin position="103"/>
        <end position="146"/>
    </location>
</feature>
<dbReference type="Proteomes" id="UP000054350">
    <property type="component" value="Unassembled WGS sequence"/>
</dbReference>
<gene>
    <name evidence="3" type="ORF">AMAG_18447</name>
</gene>
<accession>A0A0L0SBW9</accession>
<feature type="chain" id="PRO_5005548007" evidence="2">
    <location>
        <begin position="27"/>
        <end position="265"/>
    </location>
</feature>
<feature type="signal peptide" evidence="2">
    <location>
        <begin position="1"/>
        <end position="26"/>
    </location>
</feature>
<proteinExistence type="predicted"/>
<feature type="compositionally biased region" description="Acidic residues" evidence="1">
    <location>
        <begin position="188"/>
        <end position="199"/>
    </location>
</feature>
<reference evidence="4" key="2">
    <citation type="submission" date="2009-11" db="EMBL/GenBank/DDBJ databases">
        <title>The Genome Sequence of Allomyces macrogynus strain ATCC 38327.</title>
        <authorList>
            <consortium name="The Broad Institute Genome Sequencing Platform"/>
            <person name="Russ C."/>
            <person name="Cuomo C."/>
            <person name="Shea T."/>
            <person name="Young S.K."/>
            <person name="Zeng Q."/>
            <person name="Koehrsen M."/>
            <person name="Haas B."/>
            <person name="Borodovsky M."/>
            <person name="Guigo R."/>
            <person name="Alvarado L."/>
            <person name="Berlin A."/>
            <person name="Borenstein D."/>
            <person name="Chen Z."/>
            <person name="Engels R."/>
            <person name="Freedman E."/>
            <person name="Gellesch M."/>
            <person name="Goldberg J."/>
            <person name="Griggs A."/>
            <person name="Gujja S."/>
            <person name="Heiman D."/>
            <person name="Hepburn T."/>
            <person name="Howarth C."/>
            <person name="Jen D."/>
            <person name="Larson L."/>
            <person name="Lewis B."/>
            <person name="Mehta T."/>
            <person name="Park D."/>
            <person name="Pearson M."/>
            <person name="Roberts A."/>
            <person name="Saif S."/>
            <person name="Shenoy N."/>
            <person name="Sisk P."/>
            <person name="Stolte C."/>
            <person name="Sykes S."/>
            <person name="Walk T."/>
            <person name="White J."/>
            <person name="Yandava C."/>
            <person name="Burger G."/>
            <person name="Gray M.W."/>
            <person name="Holland P.W.H."/>
            <person name="King N."/>
            <person name="Lang F.B.F."/>
            <person name="Roger A.J."/>
            <person name="Ruiz-Trillo I."/>
            <person name="Lander E."/>
            <person name="Nusbaum C."/>
        </authorList>
    </citation>
    <scope>NUCLEOTIDE SEQUENCE [LARGE SCALE GENOMIC DNA]</scope>
    <source>
        <strain evidence="4">ATCC 38327</strain>
    </source>
</reference>
<evidence type="ECO:0000256" key="1">
    <source>
        <dbReference type="SAM" id="MobiDB-lite"/>
    </source>
</evidence>
<feature type="compositionally biased region" description="Low complexity" evidence="1">
    <location>
        <begin position="121"/>
        <end position="133"/>
    </location>
</feature>
<feature type="region of interest" description="Disordered" evidence="1">
    <location>
        <begin position="30"/>
        <end position="52"/>
    </location>
</feature>
<organism evidence="3 4">
    <name type="scientific">Allomyces macrogynus (strain ATCC 38327)</name>
    <name type="common">Allomyces javanicus var. macrogynus</name>
    <dbReference type="NCBI Taxonomy" id="578462"/>
    <lineage>
        <taxon>Eukaryota</taxon>
        <taxon>Fungi</taxon>
        <taxon>Fungi incertae sedis</taxon>
        <taxon>Blastocladiomycota</taxon>
        <taxon>Blastocladiomycetes</taxon>
        <taxon>Blastocladiales</taxon>
        <taxon>Blastocladiaceae</taxon>
        <taxon>Allomyces</taxon>
    </lineage>
</organism>
<feature type="compositionally biased region" description="Low complexity" evidence="1">
    <location>
        <begin position="213"/>
        <end position="231"/>
    </location>
</feature>
<evidence type="ECO:0000313" key="3">
    <source>
        <dbReference type="EMBL" id="KNE59956.1"/>
    </source>
</evidence>
<reference evidence="3 4" key="1">
    <citation type="submission" date="2009-11" db="EMBL/GenBank/DDBJ databases">
        <title>Annotation of Allomyces macrogynus ATCC 38327.</title>
        <authorList>
            <consortium name="The Broad Institute Genome Sequencing Platform"/>
            <person name="Russ C."/>
            <person name="Cuomo C."/>
            <person name="Burger G."/>
            <person name="Gray M.W."/>
            <person name="Holland P.W.H."/>
            <person name="King N."/>
            <person name="Lang F.B.F."/>
            <person name="Roger A.J."/>
            <person name="Ruiz-Trillo I."/>
            <person name="Young S.K."/>
            <person name="Zeng Q."/>
            <person name="Gargeya S."/>
            <person name="Fitzgerald M."/>
            <person name="Haas B."/>
            <person name="Abouelleil A."/>
            <person name="Alvarado L."/>
            <person name="Arachchi H.M."/>
            <person name="Berlin A."/>
            <person name="Chapman S.B."/>
            <person name="Gearin G."/>
            <person name="Goldberg J."/>
            <person name="Griggs A."/>
            <person name="Gujja S."/>
            <person name="Hansen M."/>
            <person name="Heiman D."/>
            <person name="Howarth C."/>
            <person name="Larimer J."/>
            <person name="Lui A."/>
            <person name="MacDonald P.J.P."/>
            <person name="McCowen C."/>
            <person name="Montmayeur A."/>
            <person name="Murphy C."/>
            <person name="Neiman D."/>
            <person name="Pearson M."/>
            <person name="Priest M."/>
            <person name="Roberts A."/>
            <person name="Saif S."/>
            <person name="Shea T."/>
            <person name="Sisk P."/>
            <person name="Stolte C."/>
            <person name="Sykes S."/>
            <person name="Wortman J."/>
            <person name="Nusbaum C."/>
            <person name="Birren B."/>
        </authorList>
    </citation>
    <scope>NUCLEOTIDE SEQUENCE [LARGE SCALE GENOMIC DNA]</scope>
    <source>
        <strain evidence="3 4">ATCC 38327</strain>
    </source>
</reference>
<keyword evidence="4" id="KW-1185">Reference proteome</keyword>
<keyword evidence="2" id="KW-0732">Signal</keyword>
<protein>
    <submittedName>
        <fullName evidence="3">Uncharacterized protein</fullName>
    </submittedName>
</protein>
<evidence type="ECO:0000256" key="2">
    <source>
        <dbReference type="SAM" id="SignalP"/>
    </source>
</evidence>